<dbReference type="GO" id="GO:0005737">
    <property type="term" value="C:cytoplasm"/>
    <property type="evidence" value="ECO:0007669"/>
    <property type="project" value="TreeGrafter"/>
</dbReference>
<organism evidence="6 7">
    <name type="scientific">Alkalicoccus luteus</name>
    <dbReference type="NCBI Taxonomy" id="1237094"/>
    <lineage>
        <taxon>Bacteria</taxon>
        <taxon>Bacillati</taxon>
        <taxon>Bacillota</taxon>
        <taxon>Bacilli</taxon>
        <taxon>Bacillales</taxon>
        <taxon>Bacillaceae</taxon>
        <taxon>Alkalicoccus</taxon>
    </lineage>
</organism>
<dbReference type="Pfam" id="PF08443">
    <property type="entry name" value="RimK"/>
    <property type="match status" value="1"/>
</dbReference>
<dbReference type="Proteomes" id="UP000752012">
    <property type="component" value="Unassembled WGS sequence"/>
</dbReference>
<dbReference type="PROSITE" id="PS50975">
    <property type="entry name" value="ATP_GRASP"/>
    <property type="match status" value="1"/>
</dbReference>
<dbReference type="InterPro" id="IPR013651">
    <property type="entry name" value="ATP-grasp_RimK-type"/>
</dbReference>
<dbReference type="InterPro" id="IPR011761">
    <property type="entry name" value="ATP-grasp"/>
</dbReference>
<dbReference type="Gene3D" id="3.30.470.20">
    <property type="entry name" value="ATP-grasp fold, B domain"/>
    <property type="match status" value="1"/>
</dbReference>
<dbReference type="RefSeq" id="WP_168005042.1">
    <property type="nucleotide sequence ID" value="NZ_JAATHJ010000004.1"/>
</dbReference>
<dbReference type="SUPFAM" id="SSF56059">
    <property type="entry name" value="Glutathione synthetase ATP-binding domain-like"/>
    <property type="match status" value="1"/>
</dbReference>
<evidence type="ECO:0000256" key="1">
    <source>
        <dbReference type="ARBA" id="ARBA00022723"/>
    </source>
</evidence>
<keyword evidence="6" id="KW-0436">Ligase</keyword>
<dbReference type="GO" id="GO:0005524">
    <property type="term" value="F:ATP binding"/>
    <property type="evidence" value="ECO:0007669"/>
    <property type="project" value="UniProtKB-UniRule"/>
</dbReference>
<protein>
    <submittedName>
        <fullName evidence="6">RimK family alpha-L-glutamate ligase</fullName>
    </submittedName>
</protein>
<evidence type="ECO:0000256" key="2">
    <source>
        <dbReference type="ARBA" id="ARBA00022741"/>
    </source>
</evidence>
<dbReference type="EMBL" id="JAATHJ010000004">
    <property type="protein sequence ID" value="NJP36749.1"/>
    <property type="molecule type" value="Genomic_DNA"/>
</dbReference>
<gene>
    <name evidence="6" type="ORF">HCN83_04030</name>
</gene>
<evidence type="ECO:0000256" key="4">
    <source>
        <dbReference type="PROSITE-ProRule" id="PRU00409"/>
    </source>
</evidence>
<name>A0A969PPT3_9BACI</name>
<evidence type="ECO:0000259" key="5">
    <source>
        <dbReference type="PROSITE" id="PS50975"/>
    </source>
</evidence>
<dbReference type="GO" id="GO:0043774">
    <property type="term" value="F:coenzyme F420-2 alpha-glutamyl ligase activity"/>
    <property type="evidence" value="ECO:0007669"/>
    <property type="project" value="TreeGrafter"/>
</dbReference>
<keyword evidence="7" id="KW-1185">Reference proteome</keyword>
<proteinExistence type="predicted"/>
<dbReference type="AlphaFoldDB" id="A0A969PPT3"/>
<feature type="domain" description="ATP-grasp" evidence="5">
    <location>
        <begin position="101"/>
        <end position="288"/>
    </location>
</feature>
<keyword evidence="2 4" id="KW-0547">Nucleotide-binding</keyword>
<dbReference type="GO" id="GO:0046872">
    <property type="term" value="F:metal ion binding"/>
    <property type="evidence" value="ECO:0007669"/>
    <property type="project" value="UniProtKB-KW"/>
</dbReference>
<dbReference type="PANTHER" id="PTHR21621">
    <property type="entry name" value="RIBOSOMAL PROTEIN S6 MODIFICATION PROTEIN"/>
    <property type="match status" value="1"/>
</dbReference>
<sequence length="294" mass="32271">MKLTGWLIYNGGLSTPKFNDYAALMQRAARLRGAELTAVANDELLVSTDGVIRLKTDLKEPDFIHFADKDLLLANALEREGYRLYNRARTIELCDDKRLMHQAFAGYGVPQPLTILAPMAYPKIGYRNTSFCRQAADVLGFPLVVKEAFGSFGEQVYWVETMAELEELAERLAGVPHLYQQAVTESFGSDVRINIVGSQAVASMKRTAEGFRANVTAGGTTEPYDPTNEEIKAAIAAARAVGADMAGVDLFTGTEQPLVCEINSNPHVRSIIECTGVPVHHMMVEKMLQGRVLS</sequence>
<dbReference type="PANTHER" id="PTHR21621:SF2">
    <property type="entry name" value="COENZYME GAMMA-F420-2:ALPHA-L-GLUTAMATE LIGASE"/>
    <property type="match status" value="1"/>
</dbReference>
<dbReference type="InterPro" id="IPR004666">
    <property type="entry name" value="Rp_bS6_RimK/Lys_biosynth_LsyX"/>
</dbReference>
<evidence type="ECO:0000313" key="6">
    <source>
        <dbReference type="EMBL" id="NJP36749.1"/>
    </source>
</evidence>
<evidence type="ECO:0000256" key="3">
    <source>
        <dbReference type="ARBA" id="ARBA00022840"/>
    </source>
</evidence>
<dbReference type="NCBIfam" id="TIGR00768">
    <property type="entry name" value="rimK_fam"/>
    <property type="match status" value="1"/>
</dbReference>
<keyword evidence="3 4" id="KW-0067">ATP-binding</keyword>
<dbReference type="Gene3D" id="3.40.50.20">
    <property type="match status" value="1"/>
</dbReference>
<evidence type="ECO:0000313" key="7">
    <source>
        <dbReference type="Proteomes" id="UP000752012"/>
    </source>
</evidence>
<comment type="caution">
    <text evidence="6">The sequence shown here is derived from an EMBL/GenBank/DDBJ whole genome shotgun (WGS) entry which is preliminary data.</text>
</comment>
<keyword evidence="1" id="KW-0479">Metal-binding</keyword>
<accession>A0A969PPT3</accession>
<reference evidence="6 7" key="1">
    <citation type="submission" date="2020-03" db="EMBL/GenBank/DDBJ databases">
        <title>Assessment of the enzymatic potential of alkaline-tolerant lipase obtained from Bacillus luteus H11 (technogenic soil) for the bioremediation of saline soils contaminated with petroleum substances.</title>
        <authorList>
            <person name="Kalwasinska A."/>
        </authorList>
    </citation>
    <scope>NUCLEOTIDE SEQUENCE [LARGE SCALE GENOMIC DNA]</scope>
    <source>
        <strain evidence="6 7">H11</strain>
    </source>
</reference>